<sequence>MKRIFIISTLSLSLLAGCQQKQEDQGMREAASSELALEEIDAAPAMKQSDQAAEQAIASPQVPVVSPKKIVRSGNLSIESKDIHASKKHLDAVLQKFQGYYEQESTNNSQHATQYSLIVRIPSKSFDSFMQSLETGKDKITEKNIQSTDVSIQYYDVESRLKSKRTYLEKYQQMVSSAKSVKDLLEIQEQIRQLQEDIDANESQLRNLSGQVDFSTLHINLFEEQANLPMGSNSFWMRVKDSLTFGWQMLEGLALVLIGIWPIFILGAILFVGIRKWQKRRKVK</sequence>
<comment type="caution">
    <text evidence="4">The sequence shown here is derived from an EMBL/GenBank/DDBJ whole genome shotgun (WGS) entry which is preliminary data.</text>
</comment>
<dbReference type="OrthoDB" id="5381491at2"/>
<feature type="domain" description="DUF4349" evidence="3">
    <location>
        <begin position="69"/>
        <end position="273"/>
    </location>
</feature>
<dbReference type="InterPro" id="IPR025645">
    <property type="entry name" value="DUF4349"/>
</dbReference>
<reference evidence="4 5" key="1">
    <citation type="submission" date="2019-12" db="EMBL/GenBank/DDBJ databases">
        <authorList>
            <person name="Dong K."/>
        </authorList>
    </citation>
    <scope>NUCLEOTIDE SEQUENCE [LARGE SCALE GENOMIC DNA]</scope>
    <source>
        <strain evidence="4 5">JCM 31225</strain>
    </source>
</reference>
<keyword evidence="1" id="KW-0175">Coiled coil</keyword>
<evidence type="ECO:0000313" key="5">
    <source>
        <dbReference type="Proteomes" id="UP000435036"/>
    </source>
</evidence>
<gene>
    <name evidence="4" type="ORF">GQF63_07685</name>
</gene>
<evidence type="ECO:0000259" key="3">
    <source>
        <dbReference type="Pfam" id="PF14257"/>
    </source>
</evidence>
<proteinExistence type="predicted"/>
<keyword evidence="2" id="KW-0472">Membrane</keyword>
<accession>A0A6N8KYJ0</accession>
<dbReference type="RefSeq" id="WP_160368623.1">
    <property type="nucleotide sequence ID" value="NZ_WSQA01000004.1"/>
</dbReference>
<keyword evidence="5" id="KW-1185">Reference proteome</keyword>
<dbReference type="EMBL" id="WSQA01000004">
    <property type="protein sequence ID" value="MVZ61894.1"/>
    <property type="molecule type" value="Genomic_DNA"/>
</dbReference>
<feature type="transmembrane region" description="Helical" evidence="2">
    <location>
        <begin position="252"/>
        <end position="274"/>
    </location>
</feature>
<keyword evidence="2" id="KW-1133">Transmembrane helix</keyword>
<evidence type="ECO:0000256" key="2">
    <source>
        <dbReference type="SAM" id="Phobius"/>
    </source>
</evidence>
<dbReference type="Gene3D" id="1.10.287.1490">
    <property type="match status" value="1"/>
</dbReference>
<protein>
    <submittedName>
        <fullName evidence="4">DUF4349 domain-containing protein</fullName>
    </submittedName>
</protein>
<name>A0A6N8KYJ0_9SPHI</name>
<evidence type="ECO:0000256" key="1">
    <source>
        <dbReference type="SAM" id="Coils"/>
    </source>
</evidence>
<evidence type="ECO:0000313" key="4">
    <source>
        <dbReference type="EMBL" id="MVZ61894.1"/>
    </source>
</evidence>
<feature type="coiled-coil region" evidence="1">
    <location>
        <begin position="177"/>
        <end position="211"/>
    </location>
</feature>
<dbReference type="Pfam" id="PF14257">
    <property type="entry name" value="DUF4349"/>
    <property type="match status" value="1"/>
</dbReference>
<dbReference type="PROSITE" id="PS51257">
    <property type="entry name" value="PROKAR_LIPOPROTEIN"/>
    <property type="match status" value="1"/>
</dbReference>
<organism evidence="4 5">
    <name type="scientific">Sphingobacterium humi</name>
    <dbReference type="NCBI Taxonomy" id="1796905"/>
    <lineage>
        <taxon>Bacteria</taxon>
        <taxon>Pseudomonadati</taxon>
        <taxon>Bacteroidota</taxon>
        <taxon>Sphingobacteriia</taxon>
        <taxon>Sphingobacteriales</taxon>
        <taxon>Sphingobacteriaceae</taxon>
        <taxon>Sphingobacterium</taxon>
    </lineage>
</organism>
<keyword evidence="2" id="KW-0812">Transmembrane</keyword>
<dbReference type="AlphaFoldDB" id="A0A6N8KYJ0"/>
<dbReference type="Proteomes" id="UP000435036">
    <property type="component" value="Unassembled WGS sequence"/>
</dbReference>